<keyword evidence="2" id="KW-1185">Reference proteome</keyword>
<dbReference type="Proteomes" id="UP001163223">
    <property type="component" value="Chromosome"/>
</dbReference>
<organism evidence="1 2">
    <name type="scientific">Antarcticirhabdus aurantiaca</name>
    <dbReference type="NCBI Taxonomy" id="2606717"/>
    <lineage>
        <taxon>Bacteria</taxon>
        <taxon>Pseudomonadati</taxon>
        <taxon>Pseudomonadota</taxon>
        <taxon>Alphaproteobacteria</taxon>
        <taxon>Hyphomicrobiales</taxon>
        <taxon>Aurantimonadaceae</taxon>
        <taxon>Antarcticirhabdus</taxon>
    </lineage>
</organism>
<name>A0ACD4NK34_9HYPH</name>
<evidence type="ECO:0000313" key="2">
    <source>
        <dbReference type="Proteomes" id="UP001163223"/>
    </source>
</evidence>
<dbReference type="EMBL" id="CP113520">
    <property type="protein sequence ID" value="WAJ27202.1"/>
    <property type="molecule type" value="Genomic_DNA"/>
</dbReference>
<proteinExistence type="predicted"/>
<protein>
    <submittedName>
        <fullName evidence="1">PAS domain S-box protein</fullName>
    </submittedName>
</protein>
<gene>
    <name evidence="1" type="ORF">OXU80_20440</name>
</gene>
<accession>A0ACD4NK34</accession>
<reference evidence="1" key="1">
    <citation type="submission" date="2022-11" db="EMBL/GenBank/DDBJ databases">
        <title>beta-Carotene-producing bacterium, Jeongeuplla avenae sp. nov., alleviates the salt stress of Arabidopsis seedlings.</title>
        <authorList>
            <person name="Jiang L."/>
            <person name="Lee J."/>
        </authorList>
    </citation>
    <scope>NUCLEOTIDE SEQUENCE</scope>
    <source>
        <strain evidence="1">DY_R2A_6</strain>
    </source>
</reference>
<sequence>MNSLIAERGERRGIPFVTEPPPFDQVERIAALDWSSSALGPFEDWPVEARVLASTVLAASQPMFLLWGAERSFLYNAAHAQIIGARHPYALGRPFFEVWTELRDSLSPMVDRVFAGEAISMDDIALTIDRGAGFEERHYAFSYSPVRESGGAVGGLLCVCTDTTAQVMSMRQRSEVKRRLVESEENYRYAAELNPQVAWTATPDGRLDRVAERWREWTGTPGTGTSWADAIHPDDLKRTADAWLVCVHSGEPYAVEHRVRMLDGGYRWMHSRAFARFDENCCILKWYGSTEDIHERKVGEEHLRSILETVPDAMVVIDEAGGIQSFSKAAERLFGYPAGAMIGRNVRALMPEPYRSAHDGYLARYEATGERRVIGVGRVVFGQRHDGSTFPMELSVGEVRTAGTRSFIGFIRDLTENRKAEERMRKIQGELLHMSRYTALGEMASALAHELNQPLTAISNYMRGCSRLLENLPGAEGRLVAEAVEEAAAQAMRAGRIIRSLREFVSRGESRREPESLSRLVEEASALALVGAKEKGVRVAFRLDPEVPTVFVDRIQIQQVLLNLLRNAVEAMEGAVRRELTITTLPAPGNLVEIVVADTGPGLLPSVASNLFQPFVTTKREGMGVGLSICRTIVEAHGGHIAAEPNPPAGTIFRFTLRRARTGGVADVR</sequence>
<evidence type="ECO:0000313" key="1">
    <source>
        <dbReference type="EMBL" id="WAJ27202.1"/>
    </source>
</evidence>